<dbReference type="SUPFAM" id="SSF46689">
    <property type="entry name" value="Homeodomain-like"/>
    <property type="match status" value="1"/>
</dbReference>
<evidence type="ECO:0000256" key="5">
    <source>
        <dbReference type="PROSITE-ProRule" id="PRU00108"/>
    </source>
</evidence>
<organism evidence="9 10">
    <name type="scientific">Phyllosticta capitalensis</name>
    <dbReference type="NCBI Taxonomy" id="121624"/>
    <lineage>
        <taxon>Eukaryota</taxon>
        <taxon>Fungi</taxon>
        <taxon>Dikarya</taxon>
        <taxon>Ascomycota</taxon>
        <taxon>Pezizomycotina</taxon>
        <taxon>Dothideomycetes</taxon>
        <taxon>Dothideomycetes incertae sedis</taxon>
        <taxon>Botryosphaeriales</taxon>
        <taxon>Phyllostictaceae</taxon>
        <taxon>Phyllosticta</taxon>
    </lineage>
</organism>
<evidence type="ECO:0000256" key="3">
    <source>
        <dbReference type="ARBA" id="ARBA00023242"/>
    </source>
</evidence>
<feature type="domain" description="Homeobox" evidence="7">
    <location>
        <begin position="99"/>
        <end position="162"/>
    </location>
</feature>
<name>A0ABR1YAI6_9PEZI</name>
<evidence type="ECO:0000256" key="1">
    <source>
        <dbReference type="ARBA" id="ARBA00023125"/>
    </source>
</evidence>
<dbReference type="SMART" id="SM00389">
    <property type="entry name" value="HOX"/>
    <property type="match status" value="1"/>
</dbReference>
<evidence type="ECO:0000313" key="9">
    <source>
        <dbReference type="EMBL" id="KAK8223675.1"/>
    </source>
</evidence>
<proteinExistence type="predicted"/>
<dbReference type="InterPro" id="IPR001356">
    <property type="entry name" value="HD"/>
</dbReference>
<feature type="compositionally biased region" description="Basic and acidic residues" evidence="6">
    <location>
        <begin position="125"/>
        <end position="139"/>
    </location>
</feature>
<keyword evidence="4" id="KW-0862">Zinc</keyword>
<dbReference type="CDD" id="cd00086">
    <property type="entry name" value="homeodomain"/>
    <property type="match status" value="1"/>
</dbReference>
<dbReference type="InterPro" id="IPR009057">
    <property type="entry name" value="Homeodomain-like_sf"/>
</dbReference>
<evidence type="ECO:0000313" key="10">
    <source>
        <dbReference type="Proteomes" id="UP001492380"/>
    </source>
</evidence>
<keyword evidence="3 5" id="KW-0539">Nucleus</keyword>
<dbReference type="Pfam" id="PF03221">
    <property type="entry name" value="HTH_Tnp_Tc5"/>
    <property type="match status" value="1"/>
</dbReference>
<feature type="compositionally biased region" description="Polar residues" evidence="6">
    <location>
        <begin position="141"/>
        <end position="152"/>
    </location>
</feature>
<dbReference type="PROSITE" id="PS00028">
    <property type="entry name" value="ZINC_FINGER_C2H2_1"/>
    <property type="match status" value="1"/>
</dbReference>
<gene>
    <name evidence="9" type="ORF">HDK90DRAFT_400611</name>
</gene>
<dbReference type="EMBL" id="JBBWRZ010000013">
    <property type="protein sequence ID" value="KAK8223675.1"/>
    <property type="molecule type" value="Genomic_DNA"/>
</dbReference>
<reference evidence="9 10" key="1">
    <citation type="submission" date="2024-04" db="EMBL/GenBank/DDBJ databases">
        <title>Phyllosticta paracitricarpa is synonymous to the EU quarantine fungus P. citricarpa based on phylogenomic analyses.</title>
        <authorList>
            <consortium name="Lawrence Berkeley National Laboratory"/>
            <person name="Van Ingen-Buijs V.A."/>
            <person name="Van Westerhoven A.C."/>
            <person name="Haridas S."/>
            <person name="Skiadas P."/>
            <person name="Martin F."/>
            <person name="Groenewald J.Z."/>
            <person name="Crous P.W."/>
            <person name="Seidl M.F."/>
        </authorList>
    </citation>
    <scope>NUCLEOTIDE SEQUENCE [LARGE SCALE GENOMIC DNA]</scope>
    <source>
        <strain evidence="9 10">CBS 123374</strain>
    </source>
</reference>
<feature type="non-terminal residue" evidence="9">
    <location>
        <position position="642"/>
    </location>
</feature>
<dbReference type="InterPro" id="IPR013087">
    <property type="entry name" value="Znf_C2H2_type"/>
</dbReference>
<keyword evidence="10" id="KW-1185">Reference proteome</keyword>
<keyword evidence="4" id="KW-0863">Zinc-finger</keyword>
<dbReference type="InterPro" id="IPR006600">
    <property type="entry name" value="HTH_CenpB_DNA-bd_dom"/>
</dbReference>
<keyword evidence="1 5" id="KW-0238">DNA-binding</keyword>
<dbReference type="PROSITE" id="PS50071">
    <property type="entry name" value="HOMEOBOX_2"/>
    <property type="match status" value="1"/>
</dbReference>
<accession>A0ABR1YAI6</accession>
<dbReference type="InterPro" id="IPR050224">
    <property type="entry name" value="TALE_homeobox"/>
</dbReference>
<evidence type="ECO:0000256" key="6">
    <source>
        <dbReference type="SAM" id="MobiDB-lite"/>
    </source>
</evidence>
<evidence type="ECO:0000256" key="2">
    <source>
        <dbReference type="ARBA" id="ARBA00023155"/>
    </source>
</evidence>
<feature type="region of interest" description="Disordered" evidence="6">
    <location>
        <begin position="125"/>
        <end position="200"/>
    </location>
</feature>
<keyword evidence="2 5" id="KW-0371">Homeobox</keyword>
<evidence type="ECO:0000259" key="7">
    <source>
        <dbReference type="PROSITE" id="PS50071"/>
    </source>
</evidence>
<feature type="DNA-binding region" description="Homeobox" evidence="5">
    <location>
        <begin position="101"/>
        <end position="163"/>
    </location>
</feature>
<dbReference type="Pfam" id="PF05920">
    <property type="entry name" value="Homeobox_KN"/>
    <property type="match status" value="1"/>
</dbReference>
<protein>
    <submittedName>
        <fullName evidence="9">Uncharacterized protein</fullName>
    </submittedName>
</protein>
<dbReference type="Proteomes" id="UP001492380">
    <property type="component" value="Unassembled WGS sequence"/>
</dbReference>
<dbReference type="PROSITE" id="PS50157">
    <property type="entry name" value="ZINC_FINGER_C2H2_2"/>
    <property type="match status" value="1"/>
</dbReference>
<evidence type="ECO:0000256" key="4">
    <source>
        <dbReference type="PROSITE-ProRule" id="PRU00042"/>
    </source>
</evidence>
<feature type="non-terminal residue" evidence="9">
    <location>
        <position position="1"/>
    </location>
</feature>
<feature type="region of interest" description="Disordered" evidence="6">
    <location>
        <begin position="213"/>
        <end position="247"/>
    </location>
</feature>
<sequence>NNDWTINFSNYIIGYSKPEQPCEYCRVRQFDCFMTFEGQTGCSPCNALFRTCSFNKPTQERRQKNVVDTLHVVAEDQQQEFGTLTGTKVLTGIKTHEDRAMRKSGVRFAKSAIRALTEWIVNHSDHPYPTEQEKDDLRQKTGLSETQMNNWFANARRRKKHMPRRMDSPGTAAIDIPNNPSWKDLNPMERWKISPPENEPAPLTAIAQAVRQQTPPLDNSSSTHTSRHGSSASSGPQSRRAPSSASLEVTSVNSAVSSQDDSFGSIFSFDSGNSRHSWGSFGSFGSFGPSGIRKDRRRRRRQEVKPKPVADEGRRMFQCTFCTDTFRSKYDWKRHELSLHLSLEKWICAPLGPVICTESGQRKCVFCEELNPSKEHLENHNWTACEEKSPEQRTFFRKDHLRQHMRLMHDCKLNGLMESWKSETTYIRSRCGFCCKTFDTWQDRVDHLAKEFRNGAQMKDWKGCRGFDPQVALLVTNAMPPYLIGSESKTPNPFKASEPASLQWHFDLIPDPGASRFEAAANAGFFHPDQEYAWHNILQQEGIGPDISLPSNNVPGTTSATCWEILTVRLGRYTKLQMSRGIMPTDEMLQREARRIIYDNDDGWEQTAADNPEWLELFKKAHGIMEVGKAFDRVDTLEDLGM</sequence>
<dbReference type="InterPro" id="IPR008422">
    <property type="entry name" value="KN_HD"/>
</dbReference>
<dbReference type="Gene3D" id="1.10.10.60">
    <property type="entry name" value="Homeodomain-like"/>
    <property type="match status" value="1"/>
</dbReference>
<feature type="domain" description="C2H2-type" evidence="8">
    <location>
        <begin position="317"/>
        <end position="345"/>
    </location>
</feature>
<comment type="caution">
    <text evidence="9">The sequence shown here is derived from an EMBL/GenBank/DDBJ whole genome shotgun (WGS) entry which is preliminary data.</text>
</comment>
<dbReference type="PANTHER" id="PTHR11850">
    <property type="entry name" value="HOMEOBOX PROTEIN TRANSCRIPTION FACTORS"/>
    <property type="match status" value="1"/>
</dbReference>
<evidence type="ECO:0000259" key="8">
    <source>
        <dbReference type="PROSITE" id="PS50157"/>
    </source>
</evidence>
<comment type="subcellular location">
    <subcellularLocation>
        <location evidence="5">Nucleus</location>
    </subcellularLocation>
</comment>
<feature type="compositionally biased region" description="Low complexity" evidence="6">
    <location>
        <begin position="220"/>
        <end position="246"/>
    </location>
</feature>
<feature type="region of interest" description="Disordered" evidence="6">
    <location>
        <begin position="289"/>
        <end position="309"/>
    </location>
</feature>
<dbReference type="SMART" id="SM00355">
    <property type="entry name" value="ZnF_C2H2"/>
    <property type="match status" value="2"/>
</dbReference>
<keyword evidence="4" id="KW-0479">Metal-binding</keyword>